<reference evidence="14" key="1">
    <citation type="submission" date="2020-01" db="EMBL/GenBank/DDBJ databases">
        <title>'Steroidobacter agaridevorans' sp. nov., agar-degrading bacteria isolated from rhizosphere soils.</title>
        <authorList>
            <person name="Ikenaga M."/>
            <person name="Kataoka M."/>
            <person name="Murouchi A."/>
            <person name="Katsuragi S."/>
            <person name="Sakai M."/>
        </authorList>
    </citation>
    <scope>NUCLEOTIDE SEQUENCE [LARGE SCALE GENOMIC DNA]</scope>
    <source>
        <strain evidence="14">YU21-B</strain>
    </source>
</reference>
<feature type="domain" description="Histidine kinase" evidence="11">
    <location>
        <begin position="471"/>
        <end position="685"/>
    </location>
</feature>
<name>A0A829Y4I3_9GAMM</name>
<evidence type="ECO:0000256" key="2">
    <source>
        <dbReference type="ARBA" id="ARBA00004370"/>
    </source>
</evidence>
<evidence type="ECO:0000256" key="7">
    <source>
        <dbReference type="ARBA" id="ARBA00022777"/>
    </source>
</evidence>
<dbReference type="InterPro" id="IPR036097">
    <property type="entry name" value="HisK_dim/P_sf"/>
</dbReference>
<keyword evidence="6 10" id="KW-0812">Transmembrane</keyword>
<feature type="transmembrane region" description="Helical" evidence="10">
    <location>
        <begin position="388"/>
        <end position="410"/>
    </location>
</feature>
<dbReference type="InterPro" id="IPR003660">
    <property type="entry name" value="HAMP_dom"/>
</dbReference>
<dbReference type="EMBL" id="BLJN01000001">
    <property type="protein sequence ID" value="GFE78003.1"/>
    <property type="molecule type" value="Genomic_DNA"/>
</dbReference>
<dbReference type="Proteomes" id="UP000445000">
    <property type="component" value="Unassembled WGS sequence"/>
</dbReference>
<sequence>MSLRTKLLLLSLLTLILPWAGWKYAQQMENTLRSGQEAALITTADVLGRVVASEPELLYRTGELRDTFDPKRGDLFAPLLLTQPLIDGFADEWPEPTRPVPGFGDAQPNAPLLRLGVHGRSLHVYAEIKTTRRAYETPSGNETVPESGSDRLIILTRDEFSRERAWSISALAPGPIIVRPSDIGSPWRPHSDGMPYITGVWRETATGYAIELRGPQNLFGTQLAVYALDKNNATIAGTRGLAWVHAGSEALKQRLEQYAPDGVRVSVVDVNGWLLARAGEVTVNATSTYPGLQANEYGFMRSVYRGLFPSSSVKPQAYGLPYGMWGAPVDEARQGTNAAIWFDQASGEPSLVRAAVPVRYGDELLGALVVEQPGEQLVLVRELALTRLLNLTLVATLFSVTVMLVFAARLSHRIRRLSRAARTALTAEGRIEHSIPGTEARDELGALARSYDTLLGRVKEYTIYLQTLGTKLSHELRTPLTIVSSSLDNLVSEETLAPNAQSYVDRARSGTNRMHAILTALSEATRVEQSIEHTDRVRFDLSELVRNMGQAYRQTFAQHRIETQVPGESCTIDGSPDLIAQLLDKLMDNASDFTPVGKQITLALEIGPREYRLSVSNEGPPLPPQLNDRLFESLVSSRGSADGKPHLGLGLYIVRLIADFHGSRVSATNLPDDTGVSITLEIPRT</sequence>
<evidence type="ECO:0000259" key="12">
    <source>
        <dbReference type="PROSITE" id="PS50885"/>
    </source>
</evidence>
<comment type="subcellular location">
    <subcellularLocation>
        <location evidence="2">Membrane</location>
    </subcellularLocation>
</comment>
<dbReference type="PROSITE" id="PS50885">
    <property type="entry name" value="HAMP"/>
    <property type="match status" value="1"/>
</dbReference>
<dbReference type="InterPro" id="IPR050428">
    <property type="entry name" value="TCS_sensor_his_kinase"/>
</dbReference>
<dbReference type="SMART" id="SM00387">
    <property type="entry name" value="HATPase_c"/>
    <property type="match status" value="1"/>
</dbReference>
<dbReference type="PANTHER" id="PTHR45436:SF5">
    <property type="entry name" value="SENSOR HISTIDINE KINASE TRCS"/>
    <property type="match status" value="1"/>
</dbReference>
<dbReference type="InterPro" id="IPR003594">
    <property type="entry name" value="HATPase_dom"/>
</dbReference>
<dbReference type="Gene3D" id="3.30.565.10">
    <property type="entry name" value="Histidine kinase-like ATPase, C-terminal domain"/>
    <property type="match status" value="1"/>
</dbReference>
<keyword evidence="9" id="KW-0902">Two-component regulatory system</keyword>
<evidence type="ECO:0000256" key="10">
    <source>
        <dbReference type="SAM" id="Phobius"/>
    </source>
</evidence>
<keyword evidence="10" id="KW-0472">Membrane</keyword>
<dbReference type="GO" id="GO:0016020">
    <property type="term" value="C:membrane"/>
    <property type="evidence" value="ECO:0007669"/>
    <property type="project" value="UniProtKB-SubCell"/>
</dbReference>
<comment type="catalytic activity">
    <reaction evidence="1">
        <text>ATP + protein L-histidine = ADP + protein N-phospho-L-histidine.</text>
        <dbReference type="EC" id="2.7.13.3"/>
    </reaction>
</comment>
<keyword evidence="8 10" id="KW-1133">Transmembrane helix</keyword>
<dbReference type="Pfam" id="PF00672">
    <property type="entry name" value="HAMP"/>
    <property type="match status" value="1"/>
</dbReference>
<keyword evidence="4" id="KW-0597">Phosphoprotein</keyword>
<comment type="caution">
    <text evidence="13">The sequence shown here is derived from an EMBL/GenBank/DDBJ whole genome shotgun (WGS) entry which is preliminary data.</text>
</comment>
<evidence type="ECO:0000313" key="14">
    <source>
        <dbReference type="Proteomes" id="UP000445000"/>
    </source>
</evidence>
<feature type="domain" description="HAMP" evidence="12">
    <location>
        <begin position="408"/>
        <end position="463"/>
    </location>
</feature>
<dbReference type="AlphaFoldDB" id="A0A829Y4I3"/>
<dbReference type="PANTHER" id="PTHR45436">
    <property type="entry name" value="SENSOR HISTIDINE KINASE YKOH"/>
    <property type="match status" value="1"/>
</dbReference>
<dbReference type="GO" id="GO:0000155">
    <property type="term" value="F:phosphorelay sensor kinase activity"/>
    <property type="evidence" value="ECO:0007669"/>
    <property type="project" value="InterPro"/>
</dbReference>
<keyword evidence="14" id="KW-1185">Reference proteome</keyword>
<organism evidence="13 14">
    <name type="scientific">Steroidobacter agaridevorans</name>
    <dbReference type="NCBI Taxonomy" id="2695856"/>
    <lineage>
        <taxon>Bacteria</taxon>
        <taxon>Pseudomonadati</taxon>
        <taxon>Pseudomonadota</taxon>
        <taxon>Gammaproteobacteria</taxon>
        <taxon>Steroidobacterales</taxon>
        <taxon>Steroidobacteraceae</taxon>
        <taxon>Steroidobacter</taxon>
    </lineage>
</organism>
<dbReference type="RefSeq" id="WP_161809945.1">
    <property type="nucleotide sequence ID" value="NZ_BLJN01000001.1"/>
</dbReference>
<evidence type="ECO:0000256" key="4">
    <source>
        <dbReference type="ARBA" id="ARBA00022553"/>
    </source>
</evidence>
<dbReference type="EC" id="2.7.13.3" evidence="3"/>
<protein>
    <recommendedName>
        <fullName evidence="3">histidine kinase</fullName>
        <ecNumber evidence="3">2.7.13.3</ecNumber>
    </recommendedName>
</protein>
<evidence type="ECO:0000256" key="6">
    <source>
        <dbReference type="ARBA" id="ARBA00022692"/>
    </source>
</evidence>
<dbReference type="InterPro" id="IPR036890">
    <property type="entry name" value="HATPase_C_sf"/>
</dbReference>
<evidence type="ECO:0000256" key="9">
    <source>
        <dbReference type="ARBA" id="ARBA00023012"/>
    </source>
</evidence>
<dbReference type="Gene3D" id="6.10.340.10">
    <property type="match status" value="1"/>
</dbReference>
<evidence type="ECO:0000256" key="3">
    <source>
        <dbReference type="ARBA" id="ARBA00012438"/>
    </source>
</evidence>
<dbReference type="Pfam" id="PF00512">
    <property type="entry name" value="HisKA"/>
    <property type="match status" value="1"/>
</dbReference>
<accession>A0A829Y4I3</accession>
<dbReference type="SMART" id="SM00388">
    <property type="entry name" value="HisKA"/>
    <property type="match status" value="1"/>
</dbReference>
<dbReference type="InterPro" id="IPR003661">
    <property type="entry name" value="HisK_dim/P_dom"/>
</dbReference>
<evidence type="ECO:0000259" key="11">
    <source>
        <dbReference type="PROSITE" id="PS50109"/>
    </source>
</evidence>
<dbReference type="CDD" id="cd06225">
    <property type="entry name" value="HAMP"/>
    <property type="match status" value="1"/>
</dbReference>
<gene>
    <name evidence="13" type="ORF">GCM10011487_00030</name>
</gene>
<dbReference type="CDD" id="cd00082">
    <property type="entry name" value="HisKA"/>
    <property type="match status" value="1"/>
</dbReference>
<evidence type="ECO:0000256" key="5">
    <source>
        <dbReference type="ARBA" id="ARBA00022679"/>
    </source>
</evidence>
<dbReference type="SUPFAM" id="SSF55874">
    <property type="entry name" value="ATPase domain of HSP90 chaperone/DNA topoisomerase II/histidine kinase"/>
    <property type="match status" value="1"/>
</dbReference>
<keyword evidence="7 13" id="KW-0418">Kinase</keyword>
<dbReference type="Gene3D" id="1.10.287.130">
    <property type="match status" value="1"/>
</dbReference>
<evidence type="ECO:0000313" key="13">
    <source>
        <dbReference type="EMBL" id="GFE78003.1"/>
    </source>
</evidence>
<evidence type="ECO:0000256" key="8">
    <source>
        <dbReference type="ARBA" id="ARBA00022989"/>
    </source>
</evidence>
<dbReference type="InterPro" id="IPR005467">
    <property type="entry name" value="His_kinase_dom"/>
</dbReference>
<keyword evidence="5" id="KW-0808">Transferase</keyword>
<dbReference type="SUPFAM" id="SSF47384">
    <property type="entry name" value="Homodimeric domain of signal transducing histidine kinase"/>
    <property type="match status" value="1"/>
</dbReference>
<proteinExistence type="predicted"/>
<dbReference type="PROSITE" id="PS50109">
    <property type="entry name" value="HIS_KIN"/>
    <property type="match status" value="1"/>
</dbReference>
<dbReference type="SMART" id="SM00304">
    <property type="entry name" value="HAMP"/>
    <property type="match status" value="1"/>
</dbReference>
<dbReference type="Pfam" id="PF02518">
    <property type="entry name" value="HATPase_c"/>
    <property type="match status" value="1"/>
</dbReference>
<evidence type="ECO:0000256" key="1">
    <source>
        <dbReference type="ARBA" id="ARBA00000085"/>
    </source>
</evidence>